<protein>
    <submittedName>
        <fullName evidence="4">(diamondback moth) hypothetical protein</fullName>
    </submittedName>
</protein>
<evidence type="ECO:0000256" key="2">
    <source>
        <dbReference type="SAM" id="MobiDB-lite"/>
    </source>
</evidence>
<feature type="coiled-coil region" evidence="1">
    <location>
        <begin position="614"/>
        <end position="673"/>
    </location>
</feature>
<keyword evidence="5" id="KW-1185">Reference proteome</keyword>
<comment type="caution">
    <text evidence="4">The sequence shown here is derived from an EMBL/GenBank/DDBJ whole genome shotgun (WGS) entry which is preliminary data.</text>
</comment>
<feature type="compositionally biased region" description="Polar residues" evidence="2">
    <location>
        <begin position="207"/>
        <end position="219"/>
    </location>
</feature>
<evidence type="ECO:0000256" key="1">
    <source>
        <dbReference type="SAM" id="Coils"/>
    </source>
</evidence>
<gene>
    <name evidence="4" type="ORF">PLXY2_LOCUS236</name>
</gene>
<evidence type="ECO:0000259" key="3">
    <source>
        <dbReference type="Pfam" id="PF21007"/>
    </source>
</evidence>
<dbReference type="PANTHER" id="PTHR33689">
    <property type="entry name" value="FAS-BINDING FACTOR 1"/>
    <property type="match status" value="1"/>
</dbReference>
<keyword evidence="1" id="KW-0175">Coiled coil</keyword>
<name>A0A8S4CXZ3_PLUXY</name>
<dbReference type="Pfam" id="PF21007">
    <property type="entry name" value="FBF1"/>
    <property type="match status" value="1"/>
</dbReference>
<feature type="coiled-coil region" evidence="1">
    <location>
        <begin position="703"/>
        <end position="776"/>
    </location>
</feature>
<feature type="compositionally biased region" description="Basic and acidic residues" evidence="2">
    <location>
        <begin position="83"/>
        <end position="93"/>
    </location>
</feature>
<feature type="region of interest" description="Disordered" evidence="2">
    <location>
        <begin position="207"/>
        <end position="298"/>
    </location>
</feature>
<proteinExistence type="predicted"/>
<dbReference type="Proteomes" id="UP000653454">
    <property type="component" value="Unassembled WGS sequence"/>
</dbReference>
<evidence type="ECO:0000313" key="4">
    <source>
        <dbReference type="EMBL" id="CAG9088597.1"/>
    </source>
</evidence>
<feature type="region of interest" description="Disordered" evidence="2">
    <location>
        <begin position="415"/>
        <end position="444"/>
    </location>
</feature>
<dbReference type="GO" id="GO:0097539">
    <property type="term" value="C:ciliary transition fiber"/>
    <property type="evidence" value="ECO:0007669"/>
    <property type="project" value="InterPro"/>
</dbReference>
<dbReference type="InterPro" id="IPR049390">
    <property type="entry name" value="FBF1_C"/>
</dbReference>
<feature type="coiled-coil region" evidence="1">
    <location>
        <begin position="345"/>
        <end position="406"/>
    </location>
</feature>
<dbReference type="GO" id="GO:0005814">
    <property type="term" value="C:centriole"/>
    <property type="evidence" value="ECO:0007669"/>
    <property type="project" value="TreeGrafter"/>
</dbReference>
<feature type="compositionally biased region" description="Acidic residues" evidence="2">
    <location>
        <begin position="984"/>
        <end position="993"/>
    </location>
</feature>
<dbReference type="InterPro" id="IPR033561">
    <property type="entry name" value="FBF1"/>
</dbReference>
<dbReference type="AlphaFoldDB" id="A0A8S4CXZ3"/>
<dbReference type="GO" id="GO:0060271">
    <property type="term" value="P:cilium assembly"/>
    <property type="evidence" value="ECO:0007669"/>
    <property type="project" value="InterPro"/>
</dbReference>
<dbReference type="GO" id="GO:0090162">
    <property type="term" value="P:establishment of epithelial cell polarity"/>
    <property type="evidence" value="ECO:0007669"/>
    <property type="project" value="InterPro"/>
</dbReference>
<feature type="region of interest" description="Disordered" evidence="2">
    <location>
        <begin position="980"/>
        <end position="999"/>
    </location>
</feature>
<feature type="domain" description="Fas-binding factor 1 C-terminal" evidence="3">
    <location>
        <begin position="444"/>
        <end position="723"/>
    </location>
</feature>
<dbReference type="PANTHER" id="PTHR33689:SF1">
    <property type="entry name" value="FAS-BINDING FACTOR 1"/>
    <property type="match status" value="1"/>
</dbReference>
<dbReference type="GO" id="GO:0036064">
    <property type="term" value="C:ciliary basal body"/>
    <property type="evidence" value="ECO:0007669"/>
    <property type="project" value="TreeGrafter"/>
</dbReference>
<evidence type="ECO:0000313" key="5">
    <source>
        <dbReference type="Proteomes" id="UP000653454"/>
    </source>
</evidence>
<feature type="region of interest" description="Disordered" evidence="2">
    <location>
        <begin position="53"/>
        <end position="103"/>
    </location>
</feature>
<feature type="compositionally biased region" description="Polar residues" evidence="2">
    <location>
        <begin position="171"/>
        <end position="190"/>
    </location>
</feature>
<dbReference type="EMBL" id="CAJHNJ030000001">
    <property type="protein sequence ID" value="CAG9088597.1"/>
    <property type="molecule type" value="Genomic_DNA"/>
</dbReference>
<accession>A0A8S4CXZ3</accession>
<feature type="region of interest" description="Disordered" evidence="2">
    <location>
        <begin position="170"/>
        <end position="194"/>
    </location>
</feature>
<organism evidence="4 5">
    <name type="scientific">Plutella xylostella</name>
    <name type="common">Diamondback moth</name>
    <name type="synonym">Plutella maculipennis</name>
    <dbReference type="NCBI Taxonomy" id="51655"/>
    <lineage>
        <taxon>Eukaryota</taxon>
        <taxon>Metazoa</taxon>
        <taxon>Ecdysozoa</taxon>
        <taxon>Arthropoda</taxon>
        <taxon>Hexapoda</taxon>
        <taxon>Insecta</taxon>
        <taxon>Pterygota</taxon>
        <taxon>Neoptera</taxon>
        <taxon>Endopterygota</taxon>
        <taxon>Lepidoptera</taxon>
        <taxon>Glossata</taxon>
        <taxon>Ditrysia</taxon>
        <taxon>Yponomeutoidea</taxon>
        <taxon>Plutellidae</taxon>
        <taxon>Plutella</taxon>
    </lineage>
</organism>
<feature type="compositionally biased region" description="Basic and acidic residues" evidence="2">
    <location>
        <begin position="434"/>
        <end position="444"/>
    </location>
</feature>
<reference evidence="4" key="1">
    <citation type="submission" date="2020-11" db="EMBL/GenBank/DDBJ databases">
        <authorList>
            <person name="Whiteford S."/>
        </authorList>
    </citation>
    <scope>NUCLEOTIDE SEQUENCE</scope>
</reference>
<sequence length="999" mass="114001">MNFNLDDPLAGILSDGSDDSFFDDDIIGKKKTPKKKATTPIAEKKSALFDLGDTEDVSSKKPQNAMERRDSLFGLGDSVPIAEDVKPPVRTESKSPAPFRRAVSKESIDFASSESAAKLKTVPKSPSRPKPAAIDKLNILGEMGTASVEDNPKTVDKGIKSQGILDDILGGSSSKLGTNLSQNTRSSAAAKSQEFDLDSILGKSESKLNIASNKPSKQNVKPEIPKQEATSKKVSQPKKKSSDDWLGIFDTKKTEDEEDDAMPSWLLGDKAPKKKRDDQQEPPSIAPKPQTPVKEQKEVGRMEEIPKELGLNVMVPSSNLLHASNEDITTEGANLCLQQQESQLMVALQLKAQEEKLAAMQMRQEESSRLQRAAAQAHQAQVDAILRRQADNRRQMQEVIAAHQDRITERIRALLGPPKDVTETAGDENNETQTEQRDSPHMKEKKQLLQLVQSLQENHDKEIDLMETSYRRQIAFLEISLSQGEERMKEESEKVVKYYLEKINWLEEHHHLHKKMTEENLKSIAERHKAENEMLRQQHLENIKVLQEHHASLMENIKNSVKQEQVLIKDSTEFSSNLLEIVADVQDSKSQIKLLVEKVQSIAENSQRDTEKSLQSREKQIGDLMQQLTKERENFDVEKNESREMVKLLETRLKQMTSLIEEESANLKQKRMEFEFEKATFNKQTEFAKNVLKKQDEEIKMIKDDIQKEYHDKIAKIEEEKSKAQKDGLAAAKAKSTIQNLHQELERMKAELQAQLEEVNEERSKLNIDKQQLHMEEQRVLARSRDLDLLAKTAVEKQTQADKKYSEAEFIQRKYEERKRRIQEHAVSLNSREKQIAKEKVALSRERLSIHNEKKQIESRQQCSLCKSTQNMSQYANYDACYTLPDSFLNVPVTRDFTSANLEPTLNPVDTEISTLLRRQFSAINASDINNVGIYENDHVMFNDNFESIKRDANGPLKDYMDPKFMMLRLDVQKVISNLKQNEQEDESNEDSLEGNHDV</sequence>